<keyword evidence="3" id="KW-1185">Reference proteome</keyword>
<dbReference type="AlphaFoldDB" id="A0AAD1XY30"/>
<reference evidence="2" key="1">
    <citation type="submission" date="2023-07" db="EMBL/GenBank/DDBJ databases">
        <authorList>
            <consortium name="AG Swart"/>
            <person name="Singh M."/>
            <person name="Singh A."/>
            <person name="Seah K."/>
            <person name="Emmerich C."/>
        </authorList>
    </citation>
    <scope>NUCLEOTIDE SEQUENCE</scope>
    <source>
        <strain evidence="2">DP1</strain>
    </source>
</reference>
<dbReference type="EMBL" id="CAMPGE010023721">
    <property type="protein sequence ID" value="CAI2381628.1"/>
    <property type="molecule type" value="Genomic_DNA"/>
</dbReference>
<evidence type="ECO:0000313" key="2">
    <source>
        <dbReference type="EMBL" id="CAI2381628.1"/>
    </source>
</evidence>
<evidence type="ECO:0000256" key="1">
    <source>
        <dbReference type="SAM" id="MobiDB-lite"/>
    </source>
</evidence>
<accession>A0AAD1XY30</accession>
<evidence type="ECO:0000313" key="3">
    <source>
        <dbReference type="Proteomes" id="UP001295684"/>
    </source>
</evidence>
<dbReference type="Proteomes" id="UP001295684">
    <property type="component" value="Unassembled WGS sequence"/>
</dbReference>
<protein>
    <submittedName>
        <fullName evidence="2">Uncharacterized protein</fullName>
    </submittedName>
</protein>
<feature type="region of interest" description="Disordered" evidence="1">
    <location>
        <begin position="542"/>
        <end position="564"/>
    </location>
</feature>
<name>A0AAD1XY30_EUPCR</name>
<organism evidence="2 3">
    <name type="scientific">Euplotes crassus</name>
    <dbReference type="NCBI Taxonomy" id="5936"/>
    <lineage>
        <taxon>Eukaryota</taxon>
        <taxon>Sar</taxon>
        <taxon>Alveolata</taxon>
        <taxon>Ciliophora</taxon>
        <taxon>Intramacronucleata</taxon>
        <taxon>Spirotrichea</taxon>
        <taxon>Hypotrichia</taxon>
        <taxon>Euplotida</taxon>
        <taxon>Euplotidae</taxon>
        <taxon>Moneuplotes</taxon>
    </lineage>
</organism>
<gene>
    <name evidence="2" type="ORF">ECRASSUSDP1_LOCUS23086</name>
</gene>
<sequence>MSLYSTVTNFPIELGISQHNLHSCLQNCCRSQARLCRQTSCSRTVRVIEICVSGSCEEFRVLTVCARKVMEVQRDLEGKEGIRGGETRFTKEGLQTLKIFDSFMTIGRINLPGNGIEKSHKFFQGLEKLIQLMPTVQNLVFEQQMYFYEFVASALPNINIRFKNLSKINTFEFKTQIEQNNIVLDIFSPKADLIYEDLNTNLLIKFQLSDLRVKLDHIQFKDSVREHQQYDGDDEECLLANTKYVILELSSQNFFSYISFKNFRKIDKSETESGVDQVIPINIKIQIPMTSFLDQGYQNSNPNCCLIPKLSDDIKKVYSCQRGGKYYSLTAGQNIDSNITSVKTSLVGPRPHYTFRICIEPPTDKSQSRNDLRRVDYSHCTLNPKIISCRYELLVNAPIINALETLQQNSLLSIHIQTYFVRELPMDRHAKFGLSRVFANRYKSDFKKEHKRDDGDKQLCQLIEILKQKHLQEFKSDRIIEDDEVVKKICELCEQNLSIRDLELNLVYLKHVRDILYSLRNNYVIKTIRIITERRIINQEPLKDHEETKHQDPEQELLEEKKFSNDRLRPCPQCLRDFTRNKYRMGSTH</sequence>
<comment type="caution">
    <text evidence="2">The sequence shown here is derived from an EMBL/GenBank/DDBJ whole genome shotgun (WGS) entry which is preliminary data.</text>
</comment>
<proteinExistence type="predicted"/>